<dbReference type="InterPro" id="IPR036249">
    <property type="entry name" value="Thioredoxin-like_sf"/>
</dbReference>
<dbReference type="STRING" id="1027249.SAMN05216179_3322"/>
<dbReference type="SUPFAM" id="SSF52833">
    <property type="entry name" value="Thioredoxin-like"/>
    <property type="match status" value="1"/>
</dbReference>
<organism evidence="2 3">
    <name type="scientific">Gracilibacillus kekensis</name>
    <dbReference type="NCBI Taxonomy" id="1027249"/>
    <lineage>
        <taxon>Bacteria</taxon>
        <taxon>Bacillati</taxon>
        <taxon>Bacillota</taxon>
        <taxon>Bacilli</taxon>
        <taxon>Bacillales</taxon>
        <taxon>Bacillaceae</taxon>
        <taxon>Gracilibacillus</taxon>
    </lineage>
</organism>
<proteinExistence type="predicted"/>
<dbReference type="Gene3D" id="3.40.30.10">
    <property type="entry name" value="Glutaredoxin"/>
    <property type="match status" value="1"/>
</dbReference>
<evidence type="ECO:0000259" key="1">
    <source>
        <dbReference type="Pfam" id="PF13192"/>
    </source>
</evidence>
<protein>
    <recommendedName>
        <fullName evidence="1">Thioredoxin-like fold domain-containing protein</fullName>
    </recommendedName>
</protein>
<accession>A0A1M7QLJ1</accession>
<evidence type="ECO:0000313" key="2">
    <source>
        <dbReference type="EMBL" id="SHN31875.1"/>
    </source>
</evidence>
<feature type="domain" description="Thioredoxin-like fold" evidence="1">
    <location>
        <begin position="6"/>
        <end position="76"/>
    </location>
</feature>
<sequence length="78" mass="9374">MKKQIELYISDNCSEATQLIEFLNKMKIHFSIKNTTDNKDYLYELHTQNIYITPALIIDEYYQVLGFQQKKIEKLLRV</sequence>
<dbReference type="Pfam" id="PF13192">
    <property type="entry name" value="Thioredoxin_3"/>
    <property type="match status" value="1"/>
</dbReference>
<evidence type="ECO:0000313" key="3">
    <source>
        <dbReference type="Proteomes" id="UP000184184"/>
    </source>
</evidence>
<keyword evidence="3" id="KW-1185">Reference proteome</keyword>
<dbReference type="AlphaFoldDB" id="A0A1M7QLJ1"/>
<gene>
    <name evidence="2" type="ORF">SAMN05216179_3322</name>
</gene>
<dbReference type="InterPro" id="IPR012336">
    <property type="entry name" value="Thioredoxin-like_fold"/>
</dbReference>
<dbReference type="Proteomes" id="UP000184184">
    <property type="component" value="Unassembled WGS sequence"/>
</dbReference>
<dbReference type="EMBL" id="FRCZ01000007">
    <property type="protein sequence ID" value="SHN31875.1"/>
    <property type="molecule type" value="Genomic_DNA"/>
</dbReference>
<name>A0A1M7QLJ1_9BACI</name>
<dbReference type="OrthoDB" id="9795531at2"/>
<dbReference type="RefSeq" id="WP_073202950.1">
    <property type="nucleotide sequence ID" value="NZ_FRCZ01000007.1"/>
</dbReference>
<reference evidence="2 3" key="1">
    <citation type="submission" date="2016-11" db="EMBL/GenBank/DDBJ databases">
        <authorList>
            <person name="Jaros S."/>
            <person name="Januszkiewicz K."/>
            <person name="Wedrychowicz H."/>
        </authorList>
    </citation>
    <scope>NUCLEOTIDE SEQUENCE [LARGE SCALE GENOMIC DNA]</scope>
    <source>
        <strain evidence="2 3">CGMCC 1.10681</strain>
    </source>
</reference>